<dbReference type="RefSeq" id="WP_380116399.1">
    <property type="nucleotide sequence ID" value="NZ_JBHSIU010000019.1"/>
</dbReference>
<evidence type="ECO:0000256" key="7">
    <source>
        <dbReference type="SAM" id="MobiDB-lite"/>
    </source>
</evidence>
<proteinExistence type="predicted"/>
<feature type="transmembrane region" description="Helical" evidence="8">
    <location>
        <begin position="350"/>
        <end position="372"/>
    </location>
</feature>
<evidence type="ECO:0000256" key="2">
    <source>
        <dbReference type="ARBA" id="ARBA00022448"/>
    </source>
</evidence>
<reference evidence="10" key="1">
    <citation type="journal article" date="2019" name="Int. J. Syst. Evol. Microbiol.">
        <title>The Global Catalogue of Microorganisms (GCM) 10K type strain sequencing project: providing services to taxonomists for standard genome sequencing and annotation.</title>
        <authorList>
            <consortium name="The Broad Institute Genomics Platform"/>
            <consortium name="The Broad Institute Genome Sequencing Center for Infectious Disease"/>
            <person name="Wu L."/>
            <person name="Ma J."/>
        </authorList>
    </citation>
    <scope>NUCLEOTIDE SEQUENCE [LARGE SCALE GENOMIC DNA]</scope>
    <source>
        <strain evidence="10">CGMCC 4.7152</strain>
    </source>
</reference>
<feature type="transmembrane region" description="Helical" evidence="8">
    <location>
        <begin position="42"/>
        <end position="62"/>
    </location>
</feature>
<comment type="caution">
    <text evidence="9">The sequence shown here is derived from an EMBL/GenBank/DDBJ whole genome shotgun (WGS) entry which is preliminary data.</text>
</comment>
<keyword evidence="3" id="KW-1003">Cell membrane</keyword>
<feature type="transmembrane region" description="Helical" evidence="8">
    <location>
        <begin position="74"/>
        <end position="107"/>
    </location>
</feature>
<evidence type="ECO:0000256" key="8">
    <source>
        <dbReference type="SAM" id="Phobius"/>
    </source>
</evidence>
<protein>
    <submittedName>
        <fullName evidence="9">MFS transporter</fullName>
    </submittedName>
</protein>
<keyword evidence="6 8" id="KW-0472">Membrane</keyword>
<dbReference type="InterPro" id="IPR036259">
    <property type="entry name" value="MFS_trans_sf"/>
</dbReference>
<sequence>MRFGPRYAAALTVDAVGAGLLRPFLVVYGLSVLHLNPAATGIALSAGLLAGLLAVPLVGRWIDTAHRDWRANRLLPVAATLVVRVAGVGVLLAAHGVAAFVVASLLLGVGNQVWPPAHAALVAALAAPGPADAPLAAARSLRNAGLGAGALVAALAVAGGPSVLRLLAAGTAAGYAIAAILVLTVTVPASPAPASPVPAGKASAPRSRERVPGMAVLVWANLPFALCFAVLEVAIPVVLTEHLGASAAWSAILFAGNTVLVVALQVYLVVRLEHRSRRAVLAVSGVVLAASYLGFWASSGMGGGVGNEAGSVAAICVVAVAYTVGEILYAGSGTALVTAAAPPHRLGHALAQWQLSTGLANAAAPALLLALLAASPALLWSLLAGTTLAAAFAVHRWAPEPGNSASQGNAGLRQVAQRSPVLSTSSTRSRGMP</sequence>
<evidence type="ECO:0000313" key="9">
    <source>
        <dbReference type="EMBL" id="MFC4999848.1"/>
    </source>
</evidence>
<keyword evidence="10" id="KW-1185">Reference proteome</keyword>
<evidence type="ECO:0000256" key="5">
    <source>
        <dbReference type="ARBA" id="ARBA00022989"/>
    </source>
</evidence>
<feature type="compositionally biased region" description="Polar residues" evidence="7">
    <location>
        <begin position="416"/>
        <end position="433"/>
    </location>
</feature>
<dbReference type="InterPro" id="IPR011701">
    <property type="entry name" value="MFS"/>
</dbReference>
<dbReference type="InterPro" id="IPR050171">
    <property type="entry name" value="MFS_Transporters"/>
</dbReference>
<comment type="subcellular location">
    <subcellularLocation>
        <location evidence="1">Cell membrane</location>
        <topology evidence="1">Multi-pass membrane protein</topology>
    </subcellularLocation>
</comment>
<feature type="transmembrane region" description="Helical" evidence="8">
    <location>
        <begin position="166"/>
        <end position="190"/>
    </location>
</feature>
<feature type="transmembrane region" description="Helical" evidence="8">
    <location>
        <begin position="247"/>
        <end position="270"/>
    </location>
</feature>
<accession>A0ABV9VU24</accession>
<feature type="region of interest" description="Disordered" evidence="7">
    <location>
        <begin position="403"/>
        <end position="433"/>
    </location>
</feature>
<feature type="transmembrane region" description="Helical" evidence="8">
    <location>
        <begin position="309"/>
        <end position="329"/>
    </location>
</feature>
<dbReference type="PANTHER" id="PTHR23517">
    <property type="entry name" value="RESISTANCE PROTEIN MDTM, PUTATIVE-RELATED-RELATED"/>
    <property type="match status" value="1"/>
</dbReference>
<dbReference type="Pfam" id="PF07690">
    <property type="entry name" value="MFS_1"/>
    <property type="match status" value="1"/>
</dbReference>
<keyword evidence="5 8" id="KW-1133">Transmembrane helix</keyword>
<dbReference type="PANTHER" id="PTHR23517:SF2">
    <property type="entry name" value="MULTIDRUG RESISTANCE PROTEIN MDTH"/>
    <property type="match status" value="1"/>
</dbReference>
<evidence type="ECO:0000256" key="6">
    <source>
        <dbReference type="ARBA" id="ARBA00023136"/>
    </source>
</evidence>
<dbReference type="EMBL" id="JBHSIU010000019">
    <property type="protein sequence ID" value="MFC4999848.1"/>
    <property type="molecule type" value="Genomic_DNA"/>
</dbReference>
<feature type="transmembrane region" description="Helical" evidence="8">
    <location>
        <begin position="211"/>
        <end position="235"/>
    </location>
</feature>
<evidence type="ECO:0000256" key="4">
    <source>
        <dbReference type="ARBA" id="ARBA00022692"/>
    </source>
</evidence>
<name>A0ABV9VU24_9ACTN</name>
<feature type="transmembrane region" description="Helical" evidence="8">
    <location>
        <begin position="7"/>
        <end position="30"/>
    </location>
</feature>
<evidence type="ECO:0000256" key="3">
    <source>
        <dbReference type="ARBA" id="ARBA00022475"/>
    </source>
</evidence>
<organism evidence="9 10">
    <name type="scientific">Dactylosporangium cerinum</name>
    <dbReference type="NCBI Taxonomy" id="1434730"/>
    <lineage>
        <taxon>Bacteria</taxon>
        <taxon>Bacillati</taxon>
        <taxon>Actinomycetota</taxon>
        <taxon>Actinomycetes</taxon>
        <taxon>Micromonosporales</taxon>
        <taxon>Micromonosporaceae</taxon>
        <taxon>Dactylosporangium</taxon>
    </lineage>
</organism>
<gene>
    <name evidence="9" type="ORF">ACFPIJ_18640</name>
</gene>
<dbReference type="SUPFAM" id="SSF103473">
    <property type="entry name" value="MFS general substrate transporter"/>
    <property type="match status" value="1"/>
</dbReference>
<feature type="transmembrane region" description="Helical" evidence="8">
    <location>
        <begin position="279"/>
        <end position="297"/>
    </location>
</feature>
<dbReference type="Proteomes" id="UP001595912">
    <property type="component" value="Unassembled WGS sequence"/>
</dbReference>
<dbReference type="Gene3D" id="1.20.1250.20">
    <property type="entry name" value="MFS general substrate transporter like domains"/>
    <property type="match status" value="2"/>
</dbReference>
<evidence type="ECO:0000313" key="10">
    <source>
        <dbReference type="Proteomes" id="UP001595912"/>
    </source>
</evidence>
<keyword evidence="2" id="KW-0813">Transport</keyword>
<keyword evidence="4 8" id="KW-0812">Transmembrane</keyword>
<evidence type="ECO:0000256" key="1">
    <source>
        <dbReference type="ARBA" id="ARBA00004651"/>
    </source>
</evidence>